<dbReference type="NCBIfam" id="TIGR01488">
    <property type="entry name" value="HAD-SF-IB"/>
    <property type="match status" value="1"/>
</dbReference>
<keyword evidence="3" id="KW-0460">Magnesium</keyword>
<dbReference type="PANTHER" id="PTHR43344:SF13">
    <property type="entry name" value="PHOSPHATASE RV3661-RELATED"/>
    <property type="match status" value="1"/>
</dbReference>
<accession>A0AAU9CTJ8</accession>
<dbReference type="PANTHER" id="PTHR43344">
    <property type="entry name" value="PHOSPHOSERINE PHOSPHATASE"/>
    <property type="match status" value="1"/>
</dbReference>
<organism evidence="4 5">
    <name type="scientific">Fulvitalea axinellae</name>
    <dbReference type="NCBI Taxonomy" id="1182444"/>
    <lineage>
        <taxon>Bacteria</taxon>
        <taxon>Pseudomonadati</taxon>
        <taxon>Bacteroidota</taxon>
        <taxon>Cytophagia</taxon>
        <taxon>Cytophagales</taxon>
        <taxon>Persicobacteraceae</taxon>
        <taxon>Fulvitalea</taxon>
    </lineage>
</organism>
<keyword evidence="5" id="KW-1185">Reference proteome</keyword>
<keyword evidence="1" id="KW-0479">Metal-binding</keyword>
<dbReference type="KEGG" id="fax:FUAX_27990"/>
<evidence type="ECO:0000313" key="5">
    <source>
        <dbReference type="Proteomes" id="UP001348817"/>
    </source>
</evidence>
<dbReference type="Pfam" id="PF12710">
    <property type="entry name" value="HAD"/>
    <property type="match status" value="1"/>
</dbReference>
<dbReference type="InterPro" id="IPR023214">
    <property type="entry name" value="HAD_sf"/>
</dbReference>
<evidence type="ECO:0000313" key="4">
    <source>
        <dbReference type="EMBL" id="BDD10367.1"/>
    </source>
</evidence>
<gene>
    <name evidence="4" type="ORF">FUAX_27990</name>
</gene>
<dbReference type="NCBIfam" id="TIGR01490">
    <property type="entry name" value="HAD-SF-IB-hyp1"/>
    <property type="match status" value="1"/>
</dbReference>
<dbReference type="InterPro" id="IPR050582">
    <property type="entry name" value="HAD-like_SerB"/>
</dbReference>
<keyword evidence="2" id="KW-0378">Hydrolase</keyword>
<evidence type="ECO:0000256" key="1">
    <source>
        <dbReference type="ARBA" id="ARBA00022723"/>
    </source>
</evidence>
<dbReference type="GO" id="GO:0046872">
    <property type="term" value="F:metal ion binding"/>
    <property type="evidence" value="ECO:0007669"/>
    <property type="project" value="UniProtKB-KW"/>
</dbReference>
<dbReference type="RefSeq" id="WP_338391927.1">
    <property type="nucleotide sequence ID" value="NZ_AP025314.1"/>
</dbReference>
<dbReference type="Gene3D" id="3.40.50.1000">
    <property type="entry name" value="HAD superfamily/HAD-like"/>
    <property type="match status" value="1"/>
</dbReference>
<protein>
    <submittedName>
        <fullName evidence="4">Haloacid dehalogenase</fullName>
    </submittedName>
</protein>
<reference evidence="4 5" key="1">
    <citation type="submission" date="2021-12" db="EMBL/GenBank/DDBJ databases">
        <title>Genome sequencing of bacteria with rrn-lacking chromosome and rrn-plasmid.</title>
        <authorList>
            <person name="Anda M."/>
            <person name="Iwasaki W."/>
        </authorList>
    </citation>
    <scope>NUCLEOTIDE SEQUENCE [LARGE SCALE GENOMIC DNA]</scope>
    <source>
        <strain evidence="4 5">DSM 100852</strain>
    </source>
</reference>
<name>A0AAU9CTJ8_9BACT</name>
<dbReference type="Proteomes" id="UP001348817">
    <property type="component" value="Chromosome"/>
</dbReference>
<dbReference type="SUPFAM" id="SSF56784">
    <property type="entry name" value="HAD-like"/>
    <property type="match status" value="1"/>
</dbReference>
<dbReference type="EMBL" id="AP025314">
    <property type="protein sequence ID" value="BDD10367.1"/>
    <property type="molecule type" value="Genomic_DNA"/>
</dbReference>
<evidence type="ECO:0000256" key="3">
    <source>
        <dbReference type="ARBA" id="ARBA00022842"/>
    </source>
</evidence>
<dbReference type="Gene3D" id="1.20.1440.100">
    <property type="entry name" value="SG protein - dephosphorylation function"/>
    <property type="match status" value="1"/>
</dbReference>
<dbReference type="GO" id="GO:0016787">
    <property type="term" value="F:hydrolase activity"/>
    <property type="evidence" value="ECO:0007669"/>
    <property type="project" value="UniProtKB-KW"/>
</dbReference>
<evidence type="ECO:0000256" key="2">
    <source>
        <dbReference type="ARBA" id="ARBA00022801"/>
    </source>
</evidence>
<dbReference type="InterPro" id="IPR036412">
    <property type="entry name" value="HAD-like_sf"/>
</dbReference>
<proteinExistence type="predicted"/>
<dbReference type="AlphaFoldDB" id="A0AAU9CTJ8"/>
<dbReference type="InterPro" id="IPR006385">
    <property type="entry name" value="HAD_hydro_SerB1"/>
</dbReference>
<sequence length="197" mass="22618">MEKKTIAAFDFDLTLTDKDTLWEFLVFAFGKRKVLTGLAYCAPDLIGMKMGLRNNGQTKEKLIGYFTKGMSERVFTTACEDFTRNRLPSIIRRKALNKLLWHQDKGHEPVIVSASPENWIRPWASQYSVEVIGTKLLTSNGTHSGLFASKNCSGKEKVRRLLEFFPERENYTLFAYGDSSGDKDLLAFADYPFYRRF</sequence>